<dbReference type="RefSeq" id="WP_179282648.1">
    <property type="nucleotide sequence ID" value="NZ_FZOD01000122.1"/>
</dbReference>
<proteinExistence type="predicted"/>
<dbReference type="Proteomes" id="UP000198282">
    <property type="component" value="Unassembled WGS sequence"/>
</dbReference>
<gene>
    <name evidence="1" type="ORF">SAMN05216276_11224</name>
</gene>
<keyword evidence="2" id="KW-1185">Reference proteome</keyword>
<dbReference type="EMBL" id="FZOD01000122">
    <property type="protein sequence ID" value="SNT64545.1"/>
    <property type="molecule type" value="Genomic_DNA"/>
</dbReference>
<dbReference type="AlphaFoldDB" id="A0A239PC70"/>
<sequence>MTRSHRTFENPPALPHEVVTAAVERGLSDTAHELSAAVALVGTALNDDDRAFIERCCMEVGARAATGSQLLGLAGLCLGHTARRFGHLSERAVALAEALAARAELDPLDVDGRALDGLDDIRSYLRAAAKPRSSRSGDVRSGNDFA</sequence>
<protein>
    <submittedName>
        <fullName evidence="1">Uncharacterized protein</fullName>
    </submittedName>
</protein>
<organism evidence="1 2">
    <name type="scientific">Streptosporangium subroseum</name>
    <dbReference type="NCBI Taxonomy" id="106412"/>
    <lineage>
        <taxon>Bacteria</taxon>
        <taxon>Bacillati</taxon>
        <taxon>Actinomycetota</taxon>
        <taxon>Actinomycetes</taxon>
        <taxon>Streptosporangiales</taxon>
        <taxon>Streptosporangiaceae</taxon>
        <taxon>Streptosporangium</taxon>
    </lineage>
</organism>
<reference evidence="1 2" key="1">
    <citation type="submission" date="2017-06" db="EMBL/GenBank/DDBJ databases">
        <authorList>
            <person name="Kim H.J."/>
            <person name="Triplett B.A."/>
        </authorList>
    </citation>
    <scope>NUCLEOTIDE SEQUENCE [LARGE SCALE GENOMIC DNA]</scope>
    <source>
        <strain evidence="1 2">CGMCC 4.2132</strain>
    </source>
</reference>
<accession>A0A239PC70</accession>
<evidence type="ECO:0000313" key="2">
    <source>
        <dbReference type="Proteomes" id="UP000198282"/>
    </source>
</evidence>
<name>A0A239PC70_9ACTN</name>
<evidence type="ECO:0000313" key="1">
    <source>
        <dbReference type="EMBL" id="SNT64545.1"/>
    </source>
</evidence>